<reference evidence="1 4" key="3">
    <citation type="submission" date="2020-08" db="EMBL/GenBank/DDBJ databases">
        <title>Genomic Encyclopedia of Type Strains, Phase IV (KMG-IV): sequencing the most valuable type-strain genomes for metagenomic binning, comparative biology and taxonomic classification.</title>
        <authorList>
            <person name="Goeker M."/>
        </authorList>
    </citation>
    <scope>NUCLEOTIDE SEQUENCE [LARGE SCALE GENOMIC DNA]</scope>
    <source>
        <strain evidence="1 4">DSM 100995</strain>
    </source>
</reference>
<dbReference type="Proteomes" id="UP000583101">
    <property type="component" value="Unassembled WGS sequence"/>
</dbReference>
<dbReference type="EMBL" id="SNQG01000001">
    <property type="protein sequence ID" value="TEW68976.1"/>
    <property type="molecule type" value="Genomic_DNA"/>
</dbReference>
<comment type="caution">
    <text evidence="2">The sequence shown here is derived from an EMBL/GenBank/DDBJ whole genome shotgun (WGS) entry which is preliminary data.</text>
</comment>
<organism evidence="2 3">
    <name type="scientific">Mucilaginibacter phyllosphaerae</name>
    <dbReference type="NCBI Taxonomy" id="1812349"/>
    <lineage>
        <taxon>Bacteria</taxon>
        <taxon>Pseudomonadati</taxon>
        <taxon>Bacteroidota</taxon>
        <taxon>Sphingobacteriia</taxon>
        <taxon>Sphingobacteriales</taxon>
        <taxon>Sphingobacteriaceae</taxon>
        <taxon>Mucilaginibacter</taxon>
    </lineage>
</organism>
<dbReference type="Proteomes" id="UP000297248">
    <property type="component" value="Unassembled WGS sequence"/>
</dbReference>
<evidence type="ECO:0000313" key="2">
    <source>
        <dbReference type="EMBL" id="TEW68976.1"/>
    </source>
</evidence>
<reference evidence="2 3" key="1">
    <citation type="journal article" date="2016" name="Int. J. Syst. Evol. Microbiol.">
        <title>Proposal of Mucilaginibacter phyllosphaerae sp. nov. isolated from the phyllosphere of Galium album.</title>
        <authorList>
            <person name="Aydogan E.L."/>
            <person name="Busse H.J."/>
            <person name="Moser G."/>
            <person name="Muller C."/>
            <person name="Kampfer P."/>
            <person name="Glaeser S.P."/>
        </authorList>
    </citation>
    <scope>NUCLEOTIDE SEQUENCE [LARGE SCALE GENOMIC DNA]</scope>
    <source>
        <strain evidence="2 3">PP-F2FG21</strain>
    </source>
</reference>
<reference evidence="2" key="2">
    <citation type="submission" date="2019-03" db="EMBL/GenBank/DDBJ databases">
        <authorList>
            <person name="Yan Y.-Q."/>
            <person name="Du Z.-J."/>
        </authorList>
    </citation>
    <scope>NUCLEOTIDE SEQUENCE</scope>
    <source>
        <strain evidence="2">PP-F2FG21</strain>
    </source>
</reference>
<accession>A0A4Y8AIT8</accession>
<name>A0A4Y8AIT8_9SPHI</name>
<sequence>MVLGAELLKVLNKLYEPSRLIETTFKRYDIAFKTDAGGRPILLFMGKRDENGKIRGEHFARRLKFGPNGEVVKDHWDNKGKIA</sequence>
<dbReference type="OrthoDB" id="770510at2"/>
<evidence type="ECO:0000313" key="3">
    <source>
        <dbReference type="Proteomes" id="UP000297248"/>
    </source>
</evidence>
<dbReference type="EMBL" id="JACIEG010000001">
    <property type="protein sequence ID" value="MBB3967998.1"/>
    <property type="molecule type" value="Genomic_DNA"/>
</dbReference>
<evidence type="ECO:0000313" key="1">
    <source>
        <dbReference type="EMBL" id="MBB3967998.1"/>
    </source>
</evidence>
<protein>
    <submittedName>
        <fullName evidence="2">Uncharacterized protein</fullName>
    </submittedName>
</protein>
<evidence type="ECO:0000313" key="4">
    <source>
        <dbReference type="Proteomes" id="UP000583101"/>
    </source>
</evidence>
<dbReference type="AlphaFoldDB" id="A0A4Y8AIT8"/>
<keyword evidence="4" id="KW-1185">Reference proteome</keyword>
<dbReference type="RefSeq" id="WP_134334813.1">
    <property type="nucleotide sequence ID" value="NZ_BMCZ01000001.1"/>
</dbReference>
<proteinExistence type="predicted"/>
<gene>
    <name evidence="2" type="ORF">E2R65_02075</name>
    <name evidence="1" type="ORF">GGR35_000584</name>
</gene>